<feature type="transmembrane region" description="Helical" evidence="4">
    <location>
        <begin position="301"/>
        <end position="323"/>
    </location>
</feature>
<dbReference type="SUPFAM" id="SSF52799">
    <property type="entry name" value="(Phosphotyrosine protein) phosphatases II"/>
    <property type="match status" value="1"/>
</dbReference>
<dbReference type="PROSITE" id="PS50054">
    <property type="entry name" value="TYR_PHOSPHATASE_DUAL"/>
    <property type="match status" value="1"/>
</dbReference>
<dbReference type="PROSITE" id="PS50056">
    <property type="entry name" value="TYR_PHOSPHATASE_2"/>
    <property type="match status" value="1"/>
</dbReference>
<evidence type="ECO:0000256" key="1">
    <source>
        <dbReference type="ARBA" id="ARBA00022801"/>
    </source>
</evidence>
<dbReference type="InterPro" id="IPR020422">
    <property type="entry name" value="TYR_PHOSPHATASE_DUAL_dom"/>
</dbReference>
<feature type="region of interest" description="Disordered" evidence="3">
    <location>
        <begin position="1624"/>
        <end position="1649"/>
    </location>
</feature>
<dbReference type="CDD" id="cd14498">
    <property type="entry name" value="DSP"/>
    <property type="match status" value="1"/>
</dbReference>
<feature type="transmembrane region" description="Helical" evidence="4">
    <location>
        <begin position="359"/>
        <end position="377"/>
    </location>
</feature>
<dbReference type="GeneID" id="25565272"/>
<feature type="transmembrane region" description="Helical" evidence="4">
    <location>
        <begin position="269"/>
        <end position="289"/>
    </location>
</feature>
<feature type="domain" description="Tyrosine-protein phosphatase" evidence="5">
    <location>
        <begin position="3014"/>
        <end position="3143"/>
    </location>
</feature>
<sequence length="3250" mass="343142">MPGAPPPFARQAWATETSELGDSLGDTLGDTLDDTLDDTLGDVHEGSPEYSQPAIGESSQSLDSGSESDLGGLPLADLAPLPPILPPLPPSLGSEANTTEQAGGDEGTLVDSTHVSSFGHLPSWGSRVSLRFATRARDDDDELRPRGPPYFVHPSKVFWLLVAYLQLFVLSTSVSSPLTSGVRGIGAALGSVVLLLAPWPFSDSPTVMGGEPTGWSVLLSTAPLDVDLASAPLAGLVTGVLVCGLAAGCAGAIWLATGRGSLVSAGGHHLRALVWWVCVGLVGPSVAALASGRGTLLEIAAAWVCLCWLVAVVLLQSGVVLVLPQRFTNGYLLAHCKTWATLRVDLDVLNTESLYFAKLFMYIWLAFEVAFMAVLVVKRPYRSTLFLHMNLWIGVATALQLCIAIPLANSSTAVGAEPPIRHILVAWLSVAILALTSSCLLGYMLSSSVALALERKTAVLANDEPLFWAAAGSGETKILLQAAKLTAARAAAASKARKAAGAEVFSFDKLEGLVGAHDGVRDGLRELAMALQVNDSDGVSAGAAKALADAKALDASLAQAESALREPFSSQLAERRAQLARAVESLQHALAEYLAAPESEEARAKLGDACTLVTSMVNAAMDAASAGLFTSLLEEDLPAATQDANVQLHNAIISATTATDAGDMASLARNVAEVVEATSTLVEAVSSALNTGELGAATRSQLVAVRSKLIAARDAVSQAFNVYAANPDSERDRDAMLAALQAAERVRALAVMDLSAAAQAAQAGNTTIDRGGLIFGSQSQVGLAEAGTPRALPAAAGSSAALALTSPLLDAASTLVLRAHELLSANVNEYAPTLEQGKALLGAARMFLAAMARLAGETPVDKHRAELASLHRQLEGVLDKFGKWLVAYEADPVDATVRAELVPRAAAIIACSYSARQLCQSVTLALLGHDVSVCAMALDTAIHNVSGALSGAVSSASSDAAPGSLAFGTPADVLGLNALCVDLVAQAEDFDSHAQELERALPNPALLQVVYQARASFMSAFVAVATGLDQLRREVGEGSASAAPIVTVVSPRDGSPVASLTRNLYELQLARDRLLLSLSDVYRPVLDTGFSLADAELTDSLTLLRQALAPMLPVSMSGGGKPSRAAASQGDQGQSGESTESAVSLARPTFVAVARLRGVTRNLQSTTNDEVIVGQLDAGRRELEFSTDTLGGVLERTPAPPLTGVDASTILSDRDQRDVTAALDGVAAARVALFAIGFKVEASYLAAEAEARAKSLQSALAAATDVSLTDVEAFVVAEQSVEEANELFSDALQSLAHRRTDSSMREVLAAAELVDDGVAELHELRVRYCNDPVLGEHELSEPLRQLLVRIEGDVELLLSKVVAYNDEALRQLAELLEATSGQSVSLNASFARANFADVRKTVALSQDLLRTIKVLESMLQSALSSLALPALRDVLNGLANEVAFTKASINQGVAAYEANPTDSGARATLRAAQASLSGIRRSVLEVTAVAAVLVDLTRETGTASKLASSLDSAPRRKFFSAVVGVGKVSVDHIEIAGIMGFSSKRLALASPTLRASSGASPRSVVKTTASAISRLRSTARGVAKSDTYSAEDQDLVEAAKALSSAMRGLTGAYKAFTTAVDAKYNGPTTGRPATTSRSGETAAAGSGDEQVTDALTMSTQKLIDAGLAMVEAMSGVTAMHAGDSAGSATIAALMVSQQPVLAPKAAETRTLLERVVVHVRKCAELAKRLRKSNQVESFKAWAAVAGRYNLKFFREYGSKCASGLREAASNLEGVLASSGKPPLIGGVVKRLLNALGALGAAAVDAHYFVAQAGVVVDMAHLGVVASSSRYLEGVSQARSALFEGVATAAKKTASTVMLAPSSTVTAAEAKSLGADVARARSQLSLAMRTLTRILTSANERASVEAHASRASAGLRDLANEAVKHGNNLRTLRALPFGNLPASLEADASPLAVGLAENESALGEASRRATAEVTRLLQDQREVVQRAANEGVHSIDGRSGALDEGLSPRTALGAAFAEMRSAGGSNDMSSLAELLYEGLVEGEMELSEALERMSDFDNMHAVALAGVDAMDATSSVLNVMRRLVLFAFDPMVLDDLGDAQSSLDTAFAAFSSSLAAVRESPNDRSLIPKLRRTMNGLADAKDVVMMVASLPANIADIVRGSALASALAGGALLTEAKRSVFVTLAELANGISHLLRSLDAPNERFTNRARRLLALNDNLLVRVQAVDAEEHALLEARRKRREHALQVAADAGFDKDLSGVTAHASAGELMSESMVEMAAAELGTDEASGHRLLAPLIVSVFEHARAVVVEAQAAQAASSDADDAFDVLNQHGYNFTRAIRTMASLTTATGPTAGSDAESRTMARALADAYRRIEAALPRLRADGKATTETKTAAYDCLDALRSVRHIVGELTESTENGVLATRLAGSLGDIDSATRQVELAVKNAQYAPSSRKVHSLLDLAADAACDAADAAIPLGVCAAAHAEMELAILSLTEAASAATSRPLAGFLEEVRALAKCGAGLMVSATSGIEGTLGNELRRLDEGLARLDEYQVALERDRVARQEAEQASALSRHVHAAVGELIRVAHGVVAAPRELDVALALESQVVRFVGEVDSVVHVTSEWDDAAGSRSVVGVGVGGGGRHAAVPGSRINTGGQASGRDGGDDDDFEVLAWPDEVAKELSDLLDDLEVGCEQILHGVRSRQPARARAGCGGVEETGTELESLLHSMEELADDIVVKDRLFMARKRTADGLDRLALARKYYAQQVDSQSRRRLFDAAKSMLLARRYALEATSRKPRLRLPAKYNVGRQDGRAGRSSRKRRRLPAPPRSVGPTASAGLRPYSPWESSREQSRARRTSPRRVRQPAQLGESEAVREARETLEKYEQRIKEERAAARATRKRLRESRATGVCSSESESGSSDVYVQHNGEQDRVGRSVGRERQRQGTGRRRGERRVSWQRGQPKSGRGKLLADLEALPPIAQRPEGPGALDESTGLRSLRMASVSVGTLHKLKDFRDVFTEVTTELFLGGVGCAQDEELLRKHSISHIINFVYKRISLQNTPSEDIYSLLYDVVEFIQDAVESGGRVFVHCMQGSSRSASLVLAYLMWRDALSYDDAYRYVRYLRAVCSPNPGFEAQLREWANHMLMGGERGGVQLAAHERNRLVIVGKVVKHELMRSSMGPRNCFVLVAPEAGVVFLWLGLRVPDRYVRKAHHVVAQLQHYEGAPARVVEVEQGDESPEFWEALMANQESYAV</sequence>
<keyword evidence="8" id="KW-1185">Reference proteome</keyword>
<protein>
    <submittedName>
        <fullName evidence="7">Dual specificity protein phosphatase 19</fullName>
    </submittedName>
</protein>
<feature type="transmembrane region" description="Helical" evidence="4">
    <location>
        <begin position="420"/>
        <end position="445"/>
    </location>
</feature>
<dbReference type="InterPro" id="IPR000340">
    <property type="entry name" value="Dual-sp_phosphatase_cat-dom"/>
</dbReference>
<dbReference type="RefSeq" id="XP_013757514.1">
    <property type="nucleotide sequence ID" value="XM_013902060.1"/>
</dbReference>
<gene>
    <name evidence="7" type="ORF">AMSG_05990</name>
</gene>
<evidence type="ECO:0000313" key="7">
    <source>
        <dbReference type="EMBL" id="KNC49723.1"/>
    </source>
</evidence>
<feature type="compositionally biased region" description="Pro residues" evidence="3">
    <location>
        <begin position="80"/>
        <end position="90"/>
    </location>
</feature>
<dbReference type="PANTHER" id="PTHR46381">
    <property type="entry name" value="MKPA PROTEIN"/>
    <property type="match status" value="1"/>
</dbReference>
<feature type="domain" description="Tyrosine specific protein phosphatases" evidence="6">
    <location>
        <begin position="3067"/>
        <end position="3121"/>
    </location>
</feature>
<keyword evidence="2" id="KW-0904">Protein phosphatase</keyword>
<reference evidence="7 8" key="1">
    <citation type="submission" date="2010-05" db="EMBL/GenBank/DDBJ databases">
        <title>The Genome Sequence of Thecamonas trahens ATCC 50062.</title>
        <authorList>
            <consortium name="The Broad Institute Genome Sequencing Platform"/>
            <person name="Russ C."/>
            <person name="Cuomo C."/>
            <person name="Shea T."/>
            <person name="Young S.K."/>
            <person name="Zeng Q."/>
            <person name="Koehrsen M."/>
            <person name="Haas B."/>
            <person name="Borodovsky M."/>
            <person name="Guigo R."/>
            <person name="Alvarado L."/>
            <person name="Berlin A."/>
            <person name="Bochicchio J."/>
            <person name="Borenstein D."/>
            <person name="Chapman S."/>
            <person name="Chen Z."/>
            <person name="Freedman E."/>
            <person name="Gellesch M."/>
            <person name="Goldberg J."/>
            <person name="Griggs A."/>
            <person name="Gujja S."/>
            <person name="Heilman E."/>
            <person name="Heiman D."/>
            <person name="Hepburn T."/>
            <person name="Howarth C."/>
            <person name="Jen D."/>
            <person name="Larson L."/>
            <person name="Mehta T."/>
            <person name="Park D."/>
            <person name="Pearson M."/>
            <person name="Roberts A."/>
            <person name="Saif S."/>
            <person name="Shenoy N."/>
            <person name="Sisk P."/>
            <person name="Stolte C."/>
            <person name="Sykes S."/>
            <person name="Thomson T."/>
            <person name="Walk T."/>
            <person name="White J."/>
            <person name="Yandava C."/>
            <person name="Burger G."/>
            <person name="Gray M.W."/>
            <person name="Holland P.W.H."/>
            <person name="King N."/>
            <person name="Lang F.B.F."/>
            <person name="Roger A.J."/>
            <person name="Ruiz-Trillo I."/>
            <person name="Lander E."/>
            <person name="Nusbaum C."/>
        </authorList>
    </citation>
    <scope>NUCLEOTIDE SEQUENCE [LARGE SCALE GENOMIC DNA]</scope>
    <source>
        <strain evidence="7 8">ATCC 50062</strain>
    </source>
</reference>
<dbReference type="SMART" id="SM00195">
    <property type="entry name" value="DSPc"/>
    <property type="match status" value="1"/>
</dbReference>
<dbReference type="InterPro" id="IPR000387">
    <property type="entry name" value="Tyr_Pase_dom"/>
</dbReference>
<dbReference type="Pfam" id="PF00782">
    <property type="entry name" value="DSPc"/>
    <property type="match status" value="1"/>
</dbReference>
<feature type="transmembrane region" description="Helical" evidence="4">
    <location>
        <begin position="233"/>
        <end position="257"/>
    </location>
</feature>
<feature type="transmembrane region" description="Helical" evidence="4">
    <location>
        <begin position="389"/>
        <end position="408"/>
    </location>
</feature>
<dbReference type="SMART" id="SM00262">
    <property type="entry name" value="GEL"/>
    <property type="match status" value="1"/>
</dbReference>
<evidence type="ECO:0000256" key="2">
    <source>
        <dbReference type="ARBA" id="ARBA00022912"/>
    </source>
</evidence>
<dbReference type="InterPro" id="IPR007122">
    <property type="entry name" value="Villin/Gelsolin"/>
</dbReference>
<keyword evidence="4" id="KW-1133">Transmembrane helix</keyword>
<keyword evidence="4" id="KW-0812">Transmembrane</keyword>
<feature type="region of interest" description="Disordered" evidence="3">
    <location>
        <begin position="2797"/>
        <end position="2874"/>
    </location>
</feature>
<accession>A0A0L0DEG9</accession>
<feature type="region of interest" description="Disordered" evidence="3">
    <location>
        <begin position="1114"/>
        <end position="1143"/>
    </location>
</feature>
<dbReference type="Gene3D" id="3.90.190.10">
    <property type="entry name" value="Protein tyrosine phosphatase superfamily"/>
    <property type="match status" value="1"/>
</dbReference>
<evidence type="ECO:0000313" key="8">
    <source>
        <dbReference type="Proteomes" id="UP000054408"/>
    </source>
</evidence>
<feature type="transmembrane region" description="Helical" evidence="4">
    <location>
        <begin position="181"/>
        <end position="201"/>
    </location>
</feature>
<feature type="region of interest" description="Disordered" evidence="3">
    <location>
        <begin position="2642"/>
        <end position="2663"/>
    </location>
</feature>
<dbReference type="InterPro" id="IPR016130">
    <property type="entry name" value="Tyr_Pase_AS"/>
</dbReference>
<dbReference type="Proteomes" id="UP000054408">
    <property type="component" value="Unassembled WGS sequence"/>
</dbReference>
<keyword evidence="4" id="KW-0472">Membrane</keyword>
<dbReference type="InterPro" id="IPR029021">
    <property type="entry name" value="Prot-tyrosine_phosphatase-like"/>
</dbReference>
<feature type="region of interest" description="Disordered" evidence="3">
    <location>
        <begin position="1"/>
        <end position="112"/>
    </location>
</feature>
<feature type="compositionally biased region" description="Basic and acidic residues" evidence="3">
    <location>
        <begin position="2925"/>
        <end position="2940"/>
    </location>
</feature>
<feature type="compositionally biased region" description="Basic residues" evidence="3">
    <location>
        <begin position="2851"/>
        <end position="2860"/>
    </location>
</feature>
<keyword evidence="1" id="KW-0378">Hydrolase</keyword>
<proteinExistence type="predicted"/>
<dbReference type="Gene3D" id="3.40.20.10">
    <property type="entry name" value="Severin"/>
    <property type="match status" value="1"/>
</dbReference>
<dbReference type="OrthoDB" id="165342at2759"/>
<feature type="compositionally biased region" description="Polar residues" evidence="3">
    <location>
        <begin position="1626"/>
        <end position="1639"/>
    </location>
</feature>
<feature type="transmembrane region" description="Helical" evidence="4">
    <location>
        <begin position="157"/>
        <end position="174"/>
    </location>
</feature>
<feature type="compositionally biased region" description="Polar residues" evidence="3">
    <location>
        <begin position="1129"/>
        <end position="1142"/>
    </location>
</feature>
<feature type="compositionally biased region" description="Low complexity" evidence="3">
    <location>
        <begin position="56"/>
        <end position="79"/>
    </location>
</feature>
<dbReference type="PROSITE" id="PS00383">
    <property type="entry name" value="TYR_PHOSPHATASE_1"/>
    <property type="match status" value="1"/>
</dbReference>
<dbReference type="STRING" id="461836.A0A0L0DEG9"/>
<organism evidence="7 8">
    <name type="scientific">Thecamonas trahens ATCC 50062</name>
    <dbReference type="NCBI Taxonomy" id="461836"/>
    <lineage>
        <taxon>Eukaryota</taxon>
        <taxon>Apusozoa</taxon>
        <taxon>Apusomonadida</taxon>
        <taxon>Apusomonadidae</taxon>
        <taxon>Thecamonas</taxon>
    </lineage>
</organism>
<dbReference type="GO" id="GO:0051015">
    <property type="term" value="F:actin filament binding"/>
    <property type="evidence" value="ECO:0007669"/>
    <property type="project" value="InterPro"/>
</dbReference>
<feature type="compositionally biased region" description="Acidic residues" evidence="3">
    <location>
        <begin position="31"/>
        <end position="40"/>
    </location>
</feature>
<evidence type="ECO:0000259" key="5">
    <source>
        <dbReference type="PROSITE" id="PS50054"/>
    </source>
</evidence>
<feature type="compositionally biased region" description="Low complexity" evidence="3">
    <location>
        <begin position="20"/>
        <end position="30"/>
    </location>
</feature>
<feature type="region of interest" description="Disordered" evidence="3">
    <location>
        <begin position="2893"/>
        <end position="2966"/>
    </location>
</feature>
<dbReference type="eggNOG" id="KOG1716">
    <property type="taxonomic scope" value="Eukaryota"/>
</dbReference>
<dbReference type="PANTHER" id="PTHR46381:SF2">
    <property type="entry name" value="MAP KINASE PHOSPHATASE"/>
    <property type="match status" value="1"/>
</dbReference>
<dbReference type="InterPro" id="IPR029006">
    <property type="entry name" value="ADF-H/Gelsolin-like_dom_sf"/>
</dbReference>
<evidence type="ECO:0000256" key="4">
    <source>
        <dbReference type="SAM" id="Phobius"/>
    </source>
</evidence>
<dbReference type="SUPFAM" id="SSF55753">
    <property type="entry name" value="Actin depolymerizing proteins"/>
    <property type="match status" value="1"/>
</dbReference>
<name>A0A0L0DEG9_THETB</name>
<evidence type="ECO:0000256" key="3">
    <source>
        <dbReference type="SAM" id="MobiDB-lite"/>
    </source>
</evidence>
<dbReference type="EMBL" id="GL349457">
    <property type="protein sequence ID" value="KNC49723.1"/>
    <property type="molecule type" value="Genomic_DNA"/>
</dbReference>
<dbReference type="GO" id="GO:0004721">
    <property type="term" value="F:phosphoprotein phosphatase activity"/>
    <property type="evidence" value="ECO:0007669"/>
    <property type="project" value="UniProtKB-KW"/>
</dbReference>
<evidence type="ECO:0000259" key="6">
    <source>
        <dbReference type="PROSITE" id="PS50056"/>
    </source>
</evidence>